<dbReference type="InterPro" id="IPR003598">
    <property type="entry name" value="Ig_sub2"/>
</dbReference>
<keyword evidence="1" id="KW-0472">Membrane</keyword>
<feature type="transmembrane region" description="Helical" evidence="1">
    <location>
        <begin position="254"/>
        <end position="277"/>
    </location>
</feature>
<feature type="domain" description="Ig-like" evidence="2">
    <location>
        <begin position="136"/>
        <end position="243"/>
    </location>
</feature>
<dbReference type="PANTHER" id="PTHR47011">
    <property type="entry name" value="CD226 ANTIGEN"/>
    <property type="match status" value="1"/>
</dbReference>
<dbReference type="Pfam" id="PF13895">
    <property type="entry name" value="Ig_2"/>
    <property type="match status" value="1"/>
</dbReference>
<dbReference type="RefSeq" id="XP_012860222.2">
    <property type="nucleotide sequence ID" value="XM_013004768.2"/>
</dbReference>
<keyword evidence="3" id="KW-1185">Reference proteome</keyword>
<accession>A0ABM0ZQI2</accession>
<dbReference type="SMART" id="SM00408">
    <property type="entry name" value="IGc2"/>
    <property type="match status" value="1"/>
</dbReference>
<dbReference type="InterPro" id="IPR036179">
    <property type="entry name" value="Ig-like_dom_sf"/>
</dbReference>
<evidence type="ECO:0000259" key="2">
    <source>
        <dbReference type="PROSITE" id="PS50835"/>
    </source>
</evidence>
<evidence type="ECO:0000256" key="1">
    <source>
        <dbReference type="SAM" id="Phobius"/>
    </source>
</evidence>
<dbReference type="SMART" id="SM00409">
    <property type="entry name" value="IG"/>
    <property type="match status" value="2"/>
</dbReference>
<dbReference type="Pfam" id="PF07686">
    <property type="entry name" value="V-set"/>
    <property type="match status" value="1"/>
</dbReference>
<keyword evidence="1" id="KW-1133">Transmembrane helix</keyword>
<feature type="domain" description="Ig-like" evidence="2">
    <location>
        <begin position="31"/>
        <end position="109"/>
    </location>
</feature>
<dbReference type="SUPFAM" id="SSF48726">
    <property type="entry name" value="Immunoglobulin"/>
    <property type="match status" value="2"/>
</dbReference>
<reference evidence="4" key="1">
    <citation type="submission" date="2025-08" db="UniProtKB">
        <authorList>
            <consortium name="RefSeq"/>
        </authorList>
    </citation>
    <scope>IDENTIFICATION</scope>
</reference>
<name>A0ABM0ZQI2_ECHTE</name>
<keyword evidence="1" id="KW-0812">Transmembrane</keyword>
<dbReference type="PANTHER" id="PTHR47011:SF1">
    <property type="entry name" value="CD226 ANTIGEN"/>
    <property type="match status" value="1"/>
</dbReference>
<dbReference type="InterPro" id="IPR042842">
    <property type="entry name" value="CD226"/>
</dbReference>
<dbReference type="PROSITE" id="PS50835">
    <property type="entry name" value="IG_LIKE"/>
    <property type="match status" value="2"/>
</dbReference>
<dbReference type="GeneID" id="101642238"/>
<proteinExistence type="predicted"/>
<gene>
    <name evidence="4" type="primary">CD226</name>
</gene>
<organism evidence="3 4">
    <name type="scientific">Echinops telfairi</name>
    <name type="common">Lesser hedgehog tenrec</name>
    <dbReference type="NCBI Taxonomy" id="9371"/>
    <lineage>
        <taxon>Eukaryota</taxon>
        <taxon>Metazoa</taxon>
        <taxon>Chordata</taxon>
        <taxon>Craniata</taxon>
        <taxon>Vertebrata</taxon>
        <taxon>Euteleostomi</taxon>
        <taxon>Mammalia</taxon>
        <taxon>Eutheria</taxon>
        <taxon>Afrotheria</taxon>
        <taxon>Tenrecidae</taxon>
        <taxon>Tenrecinae</taxon>
        <taxon>Echinops</taxon>
    </lineage>
</organism>
<dbReference type="InterPro" id="IPR013783">
    <property type="entry name" value="Ig-like_fold"/>
</dbReference>
<dbReference type="InterPro" id="IPR007110">
    <property type="entry name" value="Ig-like_dom"/>
</dbReference>
<evidence type="ECO:0000313" key="3">
    <source>
        <dbReference type="Proteomes" id="UP000694863"/>
    </source>
</evidence>
<evidence type="ECO:0000313" key="4">
    <source>
        <dbReference type="RefSeq" id="XP_012860222.2"/>
    </source>
</evidence>
<dbReference type="Proteomes" id="UP000694863">
    <property type="component" value="Unplaced"/>
</dbReference>
<dbReference type="InterPro" id="IPR003599">
    <property type="entry name" value="Ig_sub"/>
</dbReference>
<sequence length="279" mass="31881">MDYRTFLFVILRVYKALGEEIMWDTTVKFAENMTLHCVYPSTDTLTQMEWFRIQSVKKESMAIFNPTYGALIREPYENKLYFLNSTMTPNDMTLAFYNASEADLGFYSCFLYMFPSGPWEKVLRVVHSDHFEAAVPPNENLVTTPGENITLACQHQSRQPMQLVMWEKIQPHQIDRLVICNLSQGKSYISNHQRQILTSCSQGMRRSLLVIPHVDASDSGLYRCCFRNSTGEEDTFVVQLTVAHGQTNNQHIHFLAGGAVVLLLLATPLAVTTAVYCKR</sequence>
<dbReference type="InterPro" id="IPR013106">
    <property type="entry name" value="Ig_V-set"/>
</dbReference>
<dbReference type="Gene3D" id="2.60.40.10">
    <property type="entry name" value="Immunoglobulins"/>
    <property type="match status" value="2"/>
</dbReference>
<protein>
    <submittedName>
        <fullName evidence="4">CD226 antigen</fullName>
    </submittedName>
</protein>